<organism evidence="3 4">
    <name type="scientific">Paramuricea clavata</name>
    <name type="common">Red gorgonian</name>
    <name type="synonym">Violescent sea-whip</name>
    <dbReference type="NCBI Taxonomy" id="317549"/>
    <lineage>
        <taxon>Eukaryota</taxon>
        <taxon>Metazoa</taxon>
        <taxon>Cnidaria</taxon>
        <taxon>Anthozoa</taxon>
        <taxon>Octocorallia</taxon>
        <taxon>Malacalcyonacea</taxon>
        <taxon>Plexauridae</taxon>
        <taxon>Paramuricea</taxon>
    </lineage>
</organism>
<comment type="caution">
    <text evidence="3">The sequence shown here is derived from an EMBL/GenBank/DDBJ whole genome shotgun (WGS) entry which is preliminary data.</text>
</comment>
<dbReference type="EMBL" id="CACRXK020022878">
    <property type="protein sequence ID" value="CAB4037243.1"/>
    <property type="molecule type" value="Genomic_DNA"/>
</dbReference>
<feature type="compositionally biased region" description="Polar residues" evidence="2">
    <location>
        <begin position="1"/>
        <end position="10"/>
    </location>
</feature>
<feature type="compositionally biased region" description="Basic and acidic residues" evidence="2">
    <location>
        <begin position="11"/>
        <end position="20"/>
    </location>
</feature>
<feature type="compositionally biased region" description="Low complexity" evidence="2">
    <location>
        <begin position="167"/>
        <end position="177"/>
    </location>
</feature>
<keyword evidence="4" id="KW-1185">Reference proteome</keyword>
<accession>A0A7D9LQY5</accession>
<reference evidence="3" key="1">
    <citation type="submission" date="2020-04" db="EMBL/GenBank/DDBJ databases">
        <authorList>
            <person name="Alioto T."/>
            <person name="Alioto T."/>
            <person name="Gomez Garrido J."/>
        </authorList>
    </citation>
    <scope>NUCLEOTIDE SEQUENCE</scope>
    <source>
        <strain evidence="3">A484AB</strain>
    </source>
</reference>
<dbReference type="AlphaFoldDB" id="A0A7D9LQY5"/>
<protein>
    <submittedName>
        <fullName evidence="3">Uncharacterized protein</fullName>
    </submittedName>
</protein>
<evidence type="ECO:0000256" key="1">
    <source>
        <dbReference type="SAM" id="Coils"/>
    </source>
</evidence>
<sequence length="298" mass="33607">MSKTSGTISAEETKQLENNENRVSQGVEQISGGEIQELNVLSPEHGINMGEEISELYKVRDIPTNKLSQLASEVCCLLMGKCVNTSWRNAVLIMDKHTIVWKEFVGVHERLIQVLNSETEKRMACAEYGQQQNRKLELDAKLKEWRKSKEAEHLDEIESKKSHKASKSGSSCGNSASTKLSRQSKRKEKMALAQLKLQELKVLQEYEREEQELNRKRDLYVAEMEAKQATVSYQIVMEQDSNSCDLNVPMGVSVAKQQLNKGAASSMRVSDPMVNDKLENSCVAFDENAPVEQIKVLL</sequence>
<evidence type="ECO:0000256" key="2">
    <source>
        <dbReference type="SAM" id="MobiDB-lite"/>
    </source>
</evidence>
<evidence type="ECO:0000313" key="4">
    <source>
        <dbReference type="Proteomes" id="UP001152795"/>
    </source>
</evidence>
<gene>
    <name evidence="3" type="ORF">PACLA_8A022663</name>
</gene>
<feature type="coiled-coil region" evidence="1">
    <location>
        <begin position="192"/>
        <end position="223"/>
    </location>
</feature>
<name>A0A7D9LQY5_PARCT</name>
<feature type="region of interest" description="Disordered" evidence="2">
    <location>
        <begin position="152"/>
        <end position="185"/>
    </location>
</feature>
<feature type="region of interest" description="Disordered" evidence="2">
    <location>
        <begin position="1"/>
        <end position="23"/>
    </location>
</feature>
<evidence type="ECO:0000313" key="3">
    <source>
        <dbReference type="EMBL" id="CAB4037243.1"/>
    </source>
</evidence>
<keyword evidence="1" id="KW-0175">Coiled coil</keyword>
<proteinExistence type="predicted"/>
<dbReference type="Proteomes" id="UP001152795">
    <property type="component" value="Unassembled WGS sequence"/>
</dbReference>